<accession>A0A1E3B5G7</accession>
<reference evidence="2 3" key="1">
    <citation type="journal article" date="2016" name="BMC Genomics">
        <title>Comparative genomic and transcriptomic analyses of the Fuzhuan brick tea-fermentation fungus Aspergillus cristatus.</title>
        <authorList>
            <person name="Ge Y."/>
            <person name="Wang Y."/>
            <person name="Liu Y."/>
            <person name="Tan Y."/>
            <person name="Ren X."/>
            <person name="Zhang X."/>
            <person name="Hyde K.D."/>
            <person name="Liu Y."/>
            <person name="Liu Z."/>
        </authorList>
    </citation>
    <scope>NUCLEOTIDE SEQUENCE [LARGE SCALE GENOMIC DNA]</scope>
    <source>
        <strain evidence="2 3">GZAAS20.1005</strain>
    </source>
</reference>
<dbReference type="VEuPathDB" id="FungiDB:SI65_08572"/>
<sequence length="282" mass="32059">MPLHLYSLPNEVFVQILTPFPTRELLPLATVSHRFHALVLRILHYRLLVAASLKEYKLILECFHPVSKLTEPHVFCNYLGTDGLSDKHGGEGSLYENLETAQKLGRLTSLYSRFRPEITVEERMDGSRLVPSDNGLDPDDLTVKRAVHIEDAEDFSQLCVVVSLVKVVPGSNRLLSANTMEDGVIRLFRSWLREQAQKQDSGILWVDQGENVGLKMRVREKRRPGQAAPILLHRDEAPVSYDVDIEELHIRTTRVLLTLEQAVQEQQNYRQAVVFTQSLSLG</sequence>
<dbReference type="OrthoDB" id="9981546at2759"/>
<comment type="caution">
    <text evidence="2">The sequence shown here is derived from an EMBL/GenBank/DDBJ whole genome shotgun (WGS) entry which is preliminary data.</text>
</comment>
<evidence type="ECO:0000313" key="3">
    <source>
        <dbReference type="Proteomes" id="UP000094569"/>
    </source>
</evidence>
<dbReference type="Pfam" id="PF12937">
    <property type="entry name" value="F-box-like"/>
    <property type="match status" value="1"/>
</dbReference>
<feature type="domain" description="F-box" evidence="1">
    <location>
        <begin position="2"/>
        <end position="48"/>
    </location>
</feature>
<protein>
    <recommendedName>
        <fullName evidence="1">F-box domain-containing protein</fullName>
    </recommendedName>
</protein>
<dbReference type="Proteomes" id="UP000094569">
    <property type="component" value="Unassembled WGS sequence"/>
</dbReference>
<dbReference type="PROSITE" id="PS50181">
    <property type="entry name" value="FBOX"/>
    <property type="match status" value="1"/>
</dbReference>
<keyword evidence="3" id="KW-1185">Reference proteome</keyword>
<organism evidence="2 3">
    <name type="scientific">Aspergillus cristatus</name>
    <name type="common">Chinese Fuzhuan brick tea-fermentation fungus</name>
    <name type="synonym">Eurotium cristatum</name>
    <dbReference type="NCBI Taxonomy" id="573508"/>
    <lineage>
        <taxon>Eukaryota</taxon>
        <taxon>Fungi</taxon>
        <taxon>Dikarya</taxon>
        <taxon>Ascomycota</taxon>
        <taxon>Pezizomycotina</taxon>
        <taxon>Eurotiomycetes</taxon>
        <taxon>Eurotiomycetidae</taxon>
        <taxon>Eurotiales</taxon>
        <taxon>Aspergillaceae</taxon>
        <taxon>Aspergillus</taxon>
        <taxon>Aspergillus subgen. Aspergillus</taxon>
    </lineage>
</organism>
<gene>
    <name evidence="2" type="ORF">SI65_08572</name>
</gene>
<dbReference type="EMBL" id="JXNT01000013">
    <property type="protein sequence ID" value="ODM16138.1"/>
    <property type="molecule type" value="Genomic_DNA"/>
</dbReference>
<dbReference type="AlphaFoldDB" id="A0A1E3B5G7"/>
<dbReference type="SUPFAM" id="SSF81383">
    <property type="entry name" value="F-box domain"/>
    <property type="match status" value="1"/>
</dbReference>
<name>A0A1E3B5G7_ASPCR</name>
<dbReference type="InterPro" id="IPR036047">
    <property type="entry name" value="F-box-like_dom_sf"/>
</dbReference>
<proteinExistence type="predicted"/>
<evidence type="ECO:0000259" key="1">
    <source>
        <dbReference type="PROSITE" id="PS50181"/>
    </source>
</evidence>
<dbReference type="InterPro" id="IPR001810">
    <property type="entry name" value="F-box_dom"/>
</dbReference>
<evidence type="ECO:0000313" key="2">
    <source>
        <dbReference type="EMBL" id="ODM16138.1"/>
    </source>
</evidence>